<keyword evidence="2" id="KW-1185">Reference proteome</keyword>
<dbReference type="EMBL" id="JAKOGG010000002">
    <property type="protein sequence ID" value="MCS4555580.1"/>
    <property type="molecule type" value="Genomic_DNA"/>
</dbReference>
<evidence type="ECO:0000313" key="2">
    <source>
        <dbReference type="Proteomes" id="UP001201549"/>
    </source>
</evidence>
<name>A0ABT2FGX6_9GAMM</name>
<dbReference type="RefSeq" id="WP_238894978.1">
    <property type="nucleotide sequence ID" value="NZ_JAKOGG010000002.1"/>
</dbReference>
<dbReference type="InterPro" id="IPR021725">
    <property type="entry name" value="Cdd1"/>
</dbReference>
<dbReference type="Gene3D" id="1.10.150.20">
    <property type="entry name" value="5' to 3' exonuclease, C-terminal subdomain"/>
    <property type="match status" value="1"/>
</dbReference>
<organism evidence="1 2">
    <name type="scientific">Shewanella electrica</name>
    <dbReference type="NCBI Taxonomy" id="515560"/>
    <lineage>
        <taxon>Bacteria</taxon>
        <taxon>Pseudomonadati</taxon>
        <taxon>Pseudomonadota</taxon>
        <taxon>Gammaproteobacteria</taxon>
        <taxon>Alteromonadales</taxon>
        <taxon>Shewanellaceae</taxon>
        <taxon>Shewanella</taxon>
    </lineage>
</organism>
<comment type="caution">
    <text evidence="1">The sequence shown here is derived from an EMBL/GenBank/DDBJ whole genome shotgun (WGS) entry which is preliminary data.</text>
</comment>
<reference evidence="2" key="1">
    <citation type="submission" date="2023-07" db="EMBL/GenBank/DDBJ databases">
        <title>Shewanella mangrovi sp. nov., an acetaldehyde- degrading bacterium isolated from mangrove sediment.</title>
        <authorList>
            <person name="Liu Y."/>
        </authorList>
    </citation>
    <scope>NUCLEOTIDE SEQUENCE [LARGE SCALE GENOMIC DNA]</scope>
    <source>
        <strain evidence="2">C32</strain>
    </source>
</reference>
<sequence>MHPAKVVREQVKQLTDLPNVGPAMADDLRLLGIEQPVQLNGQDPYQLYLRLCELTGARQDPCVLDVMISLVRFAEGEPPQAWWHYTAERKKLYSL</sequence>
<gene>
    <name evidence="1" type="ORF">L9G74_03960</name>
</gene>
<accession>A0ABT2FGX6</accession>
<dbReference type="Proteomes" id="UP001201549">
    <property type="component" value="Unassembled WGS sequence"/>
</dbReference>
<evidence type="ECO:0000313" key="1">
    <source>
        <dbReference type="EMBL" id="MCS4555580.1"/>
    </source>
</evidence>
<protein>
    <submittedName>
        <fullName evidence="1">Helix-hairpin-helix domain-containing protein</fullName>
    </submittedName>
</protein>
<dbReference type="Pfam" id="PF11731">
    <property type="entry name" value="Cdd1"/>
    <property type="match status" value="1"/>
</dbReference>
<proteinExistence type="predicted"/>